<keyword evidence="2" id="KW-0378">Hydrolase</keyword>
<keyword evidence="5" id="KW-1185">Reference proteome</keyword>
<comment type="similarity">
    <text evidence="1">Belongs to the peptidase S33 family.</text>
</comment>
<evidence type="ECO:0000256" key="1">
    <source>
        <dbReference type="ARBA" id="ARBA00010088"/>
    </source>
</evidence>
<reference evidence="4" key="1">
    <citation type="submission" date="2023-06" db="EMBL/GenBank/DDBJ databases">
        <title>Genome-scale phylogeny and comparative genomics of the fungal order Sordariales.</title>
        <authorList>
            <consortium name="Lawrence Berkeley National Laboratory"/>
            <person name="Hensen N."/>
            <person name="Bonometti L."/>
            <person name="Westerberg I."/>
            <person name="Brannstrom I.O."/>
            <person name="Guillou S."/>
            <person name="Cros-Aarteil S."/>
            <person name="Calhoun S."/>
            <person name="Haridas S."/>
            <person name="Kuo A."/>
            <person name="Mondo S."/>
            <person name="Pangilinan J."/>
            <person name="Riley R."/>
            <person name="Labutti K."/>
            <person name="Andreopoulos B."/>
            <person name="Lipzen A."/>
            <person name="Chen C."/>
            <person name="Yanf M."/>
            <person name="Daum C."/>
            <person name="Ng V."/>
            <person name="Clum A."/>
            <person name="Steindorff A."/>
            <person name="Ohm R."/>
            <person name="Martin F."/>
            <person name="Silar P."/>
            <person name="Natvig D."/>
            <person name="Lalanne C."/>
            <person name="Gautier V."/>
            <person name="Ament-Velasquez S.L."/>
            <person name="Kruys A."/>
            <person name="Hutchinson M.I."/>
            <person name="Powell A.J."/>
            <person name="Barry K."/>
            <person name="Miller A.N."/>
            <person name="Grigoriev I.V."/>
            <person name="Debuchy R."/>
            <person name="Gladieux P."/>
            <person name="Thoren M.H."/>
            <person name="Johannesson H."/>
        </authorList>
    </citation>
    <scope>NUCLEOTIDE SEQUENCE</scope>
    <source>
        <strain evidence="4">8032-3</strain>
    </source>
</reference>
<dbReference type="GeneID" id="85315218"/>
<dbReference type="InterPro" id="IPR029058">
    <property type="entry name" value="AB_hydrolase_fold"/>
</dbReference>
<evidence type="ECO:0000256" key="2">
    <source>
        <dbReference type="ARBA" id="ARBA00022801"/>
    </source>
</evidence>
<accession>A0AAJ0BRD6</accession>
<evidence type="ECO:0000313" key="5">
    <source>
        <dbReference type="Proteomes" id="UP001244011"/>
    </source>
</evidence>
<name>A0AAJ0BRD6_9PEZI</name>
<feature type="domain" description="AB hydrolase-1" evidence="3">
    <location>
        <begin position="74"/>
        <end position="243"/>
    </location>
</feature>
<dbReference type="Gene3D" id="3.40.50.1820">
    <property type="entry name" value="alpha/beta hydrolase"/>
    <property type="match status" value="2"/>
</dbReference>
<dbReference type="Proteomes" id="UP001244011">
    <property type="component" value="Unassembled WGS sequence"/>
</dbReference>
<dbReference type="SUPFAM" id="SSF53474">
    <property type="entry name" value="alpha/beta-Hydrolases"/>
    <property type="match status" value="1"/>
</dbReference>
<dbReference type="EMBL" id="MU839032">
    <property type="protein sequence ID" value="KAK1762886.1"/>
    <property type="molecule type" value="Genomic_DNA"/>
</dbReference>
<dbReference type="Pfam" id="PF00561">
    <property type="entry name" value="Abhydrolase_1"/>
    <property type="match status" value="1"/>
</dbReference>
<dbReference type="InterPro" id="IPR051601">
    <property type="entry name" value="Serine_prot/Carboxylest_S33"/>
</dbReference>
<dbReference type="PANTHER" id="PTHR43248">
    <property type="entry name" value="2-SUCCINYL-6-HYDROXY-2,4-CYCLOHEXADIENE-1-CARBOXYLATE SYNTHASE"/>
    <property type="match status" value="1"/>
</dbReference>
<dbReference type="GO" id="GO:0016787">
    <property type="term" value="F:hydrolase activity"/>
    <property type="evidence" value="ECO:0007669"/>
    <property type="project" value="UniProtKB-KW"/>
</dbReference>
<dbReference type="PANTHER" id="PTHR43248:SF2">
    <property type="entry name" value="PROLYL AMINOPEPTIDASE"/>
    <property type="match status" value="1"/>
</dbReference>
<proteinExistence type="inferred from homology"/>
<dbReference type="AlphaFoldDB" id="A0AAJ0BRD6"/>
<organism evidence="4 5">
    <name type="scientific">Phialemonium atrogriseum</name>
    <dbReference type="NCBI Taxonomy" id="1093897"/>
    <lineage>
        <taxon>Eukaryota</taxon>
        <taxon>Fungi</taxon>
        <taxon>Dikarya</taxon>
        <taxon>Ascomycota</taxon>
        <taxon>Pezizomycotina</taxon>
        <taxon>Sordariomycetes</taxon>
        <taxon>Sordariomycetidae</taxon>
        <taxon>Cephalothecales</taxon>
        <taxon>Cephalothecaceae</taxon>
        <taxon>Phialemonium</taxon>
    </lineage>
</organism>
<dbReference type="InterPro" id="IPR000073">
    <property type="entry name" value="AB_hydrolase_1"/>
</dbReference>
<protein>
    <submittedName>
        <fullName evidence="4">Proline iminopeptidase</fullName>
    </submittedName>
</protein>
<evidence type="ECO:0000313" key="4">
    <source>
        <dbReference type="EMBL" id="KAK1762886.1"/>
    </source>
</evidence>
<dbReference type="RefSeq" id="XP_060279099.1">
    <property type="nucleotide sequence ID" value="XM_060432031.1"/>
</dbReference>
<gene>
    <name evidence="4" type="ORF">QBC33DRAFT_599425</name>
</gene>
<evidence type="ECO:0000259" key="3">
    <source>
        <dbReference type="Pfam" id="PF00561"/>
    </source>
</evidence>
<comment type="caution">
    <text evidence="4">The sequence shown here is derived from an EMBL/GenBank/DDBJ whole genome shotgun (WGS) entry which is preliminary data.</text>
</comment>
<sequence length="488" mass="53621">MHNPKDGNIQEATLLSRKLVPNGELITSQMSFRVPLDYRQPEGDYINLGATMVHAFATPGESQDNGKYLDNKSPIFVFLCGGPGTANDPFRIPALNRALLTGTFLQNTKFQVLYLDYRGTGRSDPITASTLARLGDVREQAEYLMQFRQDNTVRDLEAARKCLSAKLWNDHNRPWSIMGQSYGGWIALTYLSLCPGGLKEVFLTGGLAPVGHTPDEVYAETYRQVRAQNRAFFARDARNGPRVRQVALHILTTGNNRIRLPSGGTLTVQRLMLLGRALGGATGLDDVERLVATMAAEAASAGALSRRTLERFDAAVRLAGRPLYAALHEAIYCDGPGVASRWAAQRMGRGVFQSSPEYWWLRGGPVTAAQVGNEKNMFFAGEMIYPFHFDTFAELVAFKDVAGAVAARTDWPALYDQARLAANTVPVCAVGYSKDMYVSARLGQQTASKVRGLRYFESPDLAHDAIRTNTDLVLGYLVRMSQGLPARG</sequence>